<comment type="caution">
    <text evidence="1">The sequence shown here is derived from an EMBL/GenBank/DDBJ whole genome shotgun (WGS) entry which is preliminary data.</text>
</comment>
<keyword evidence="2" id="KW-1185">Reference proteome</keyword>
<name>A0ABY2YRA8_9LACO</name>
<evidence type="ECO:0000313" key="2">
    <source>
        <dbReference type="Proteomes" id="UP000767392"/>
    </source>
</evidence>
<protein>
    <submittedName>
        <fullName evidence="1">Uncharacterized protein</fullName>
    </submittedName>
</protein>
<proteinExistence type="predicted"/>
<accession>A0ABY2YRA8</accession>
<reference evidence="1 2" key="1">
    <citation type="submission" date="2018-08" db="EMBL/GenBank/DDBJ databases">
        <title>Comparative genomics of wild bee and flower associated Lactobacillus reveals potential adaptation to the bee host.</title>
        <authorList>
            <person name="Vuong H.Q."/>
            <person name="Mcfrederick Q.S."/>
        </authorList>
    </citation>
    <scope>NUCLEOTIDE SEQUENCE [LARGE SCALE GENOMIC DNA]</scope>
    <source>
        <strain evidence="1 2">HV_04</strain>
    </source>
</reference>
<dbReference type="RefSeq" id="WP_105988541.1">
    <property type="nucleotide sequence ID" value="NZ_POST01000011.1"/>
</dbReference>
<dbReference type="Proteomes" id="UP000767392">
    <property type="component" value="Unassembled WGS sequence"/>
</dbReference>
<sequence length="129" mass="13943">MKNYSDSKNILIKPEDAFAKSIVADGSNISADTDGNKYLLAGQLMGANKDIALNDDAIAQPVSDPKQAQGILRNDYNFKDGKQYVSIVTNGYINIAQMSDSVKPFYTADVVDALKAQLPGVHFVNNATK</sequence>
<gene>
    <name evidence="1" type="ORF">DY048_06960</name>
</gene>
<evidence type="ECO:0000313" key="1">
    <source>
        <dbReference type="EMBL" id="TPR12744.1"/>
    </source>
</evidence>
<dbReference type="EMBL" id="QUAM01000006">
    <property type="protein sequence ID" value="TPR12744.1"/>
    <property type="molecule type" value="Genomic_DNA"/>
</dbReference>
<organism evidence="1 2">
    <name type="scientific">Apilactobacillus timberlakei</name>
    <dbReference type="NCBI Taxonomy" id="2008380"/>
    <lineage>
        <taxon>Bacteria</taxon>
        <taxon>Bacillati</taxon>
        <taxon>Bacillota</taxon>
        <taxon>Bacilli</taxon>
        <taxon>Lactobacillales</taxon>
        <taxon>Lactobacillaceae</taxon>
        <taxon>Apilactobacillus</taxon>
    </lineage>
</organism>